<reference evidence="2" key="3">
    <citation type="submission" date="2018-08" db="EMBL/GenBank/DDBJ databases">
        <title>Leveraging single-cell genomics to expand the Fungal Tree of Life.</title>
        <authorList>
            <consortium name="DOE Joint Genome Institute"/>
            <person name="Ahrendt S.R."/>
            <person name="Quandt C.A."/>
            <person name="Ciobanu D."/>
            <person name="Clum A."/>
            <person name="Salamov A."/>
            <person name="Andreopoulos B."/>
            <person name="Cheng J.-F."/>
            <person name="Woyke T."/>
            <person name="Pelin A."/>
            <person name="Henrissat B."/>
            <person name="Reynolds N."/>
            <person name="Benny G.L."/>
            <person name="Smith M.E."/>
            <person name="James T.Y."/>
            <person name="Grigoriev I.V."/>
        </authorList>
    </citation>
    <scope>NUCLEOTIDE SEQUENCE</scope>
    <source>
        <strain evidence="2">ATCC 52028</strain>
    </source>
</reference>
<dbReference type="Proteomes" id="UP000274922">
    <property type="component" value="Unassembled WGS sequence"/>
</dbReference>
<dbReference type="EMBL" id="ML014149">
    <property type="protein sequence ID" value="RKP02200.1"/>
    <property type="molecule type" value="Genomic_DNA"/>
</dbReference>
<evidence type="ECO:0000313" key="3">
    <source>
        <dbReference type="EMBL" id="RKP02200.1"/>
    </source>
</evidence>
<protein>
    <submittedName>
        <fullName evidence="3">Uncharacterized protein</fullName>
    </submittedName>
</protein>
<accession>A0A4P9XAN8</accession>
<reference evidence="4 5" key="1">
    <citation type="journal article" date="2018" name="Nat. Microbiol.">
        <title>Leveraging single-cell genomics to expand the fungal tree of life.</title>
        <authorList>
            <person name="Ahrendt S.R."/>
            <person name="Quandt C.A."/>
            <person name="Ciobanu D."/>
            <person name="Clum A."/>
            <person name="Salamov A."/>
            <person name="Andreopoulos B."/>
            <person name="Cheng J.F."/>
            <person name="Woyke T."/>
            <person name="Pelin A."/>
            <person name="Henrissat B."/>
            <person name="Reynolds N.K."/>
            <person name="Benny G.L."/>
            <person name="Smith M.E."/>
            <person name="James T.Y."/>
            <person name="Grigoriev I.V."/>
        </authorList>
    </citation>
    <scope>NUCLEOTIDE SEQUENCE [LARGE SCALE GENOMIC DNA]</scope>
    <source>
        <strain evidence="4 5">ATCC 52028</strain>
    </source>
</reference>
<evidence type="ECO:0000256" key="1">
    <source>
        <dbReference type="SAM" id="SignalP"/>
    </source>
</evidence>
<evidence type="ECO:0000313" key="5">
    <source>
        <dbReference type="Proteomes" id="UP000274922"/>
    </source>
</evidence>
<feature type="chain" id="PRO_5036118885" evidence="1">
    <location>
        <begin position="21"/>
        <end position="193"/>
    </location>
</feature>
<sequence length="193" mass="19568">MLPAMLTSAIVAVFASSVRADDGEMITDCATYNATCLQLDPDATPSCTEPKLGFPSGSAYSLIGVCANNGGLLTVNGYKGPDMAVAEVNGTIESMCNELFVPACQSYPCVSGANVEPSYVCSSKARFTKSYGLCLCPSGLVSIPPFVNPTSTPSIPPSSGNIDSSATNLASGGLAKTVGAALVGLSAVTVFFL</sequence>
<keyword evidence="1" id="KW-0732">Signal</keyword>
<organism evidence="3 5">
    <name type="scientific">Caulochytrium protostelioides</name>
    <dbReference type="NCBI Taxonomy" id="1555241"/>
    <lineage>
        <taxon>Eukaryota</taxon>
        <taxon>Fungi</taxon>
        <taxon>Fungi incertae sedis</taxon>
        <taxon>Chytridiomycota</taxon>
        <taxon>Chytridiomycota incertae sedis</taxon>
        <taxon>Chytridiomycetes</taxon>
        <taxon>Caulochytriales</taxon>
        <taxon>Caulochytriaceae</taxon>
        <taxon>Caulochytrium</taxon>
    </lineage>
</organism>
<dbReference type="EMBL" id="ML009274">
    <property type="protein sequence ID" value="RKO97428.1"/>
    <property type="molecule type" value="Genomic_DNA"/>
</dbReference>
<keyword evidence="5" id="KW-1185">Reference proteome</keyword>
<evidence type="ECO:0000313" key="4">
    <source>
        <dbReference type="Proteomes" id="UP000268535"/>
    </source>
</evidence>
<feature type="signal peptide" evidence="1">
    <location>
        <begin position="1"/>
        <end position="20"/>
    </location>
</feature>
<proteinExistence type="predicted"/>
<gene>
    <name evidence="2" type="ORF">CAUPRSCDRAFT_10899</name>
    <name evidence="3" type="ORF">CXG81DRAFT_25138</name>
</gene>
<evidence type="ECO:0000313" key="2">
    <source>
        <dbReference type="EMBL" id="RKO97428.1"/>
    </source>
</evidence>
<dbReference type="AlphaFoldDB" id="A0A4P9XAN8"/>
<reference evidence="3" key="2">
    <citation type="submission" date="2018-04" db="EMBL/GenBank/DDBJ databases">
        <title>Leveraging single-cell genomics to expand the Fungal Tree of Life.</title>
        <authorList>
            <consortium name="DOE Joint Genome Institute"/>
            <person name="Ahrendt S.R."/>
            <person name="Quandt C.A."/>
            <person name="Ciobanu D."/>
            <person name="Clum A."/>
            <person name="Salamov A."/>
            <person name="Andreopoulos B."/>
            <person name="Cheng J.-F."/>
            <person name="Woyke T."/>
            <person name="Pelin A."/>
            <person name="Henrissat B."/>
            <person name="Benny G.L."/>
            <person name="Smith M.E."/>
            <person name="James T.Y."/>
            <person name="Grigoriev I.V."/>
        </authorList>
    </citation>
    <scope>NUCLEOTIDE SEQUENCE</scope>
    <source>
        <strain evidence="3">ATCC 52028</strain>
    </source>
</reference>
<name>A0A4P9XAN8_9FUNG</name>
<dbReference type="Proteomes" id="UP000268535">
    <property type="component" value="Unassembled WGS sequence"/>
</dbReference>